<keyword evidence="2" id="KW-0227">DNA damage</keyword>
<comment type="caution">
    <text evidence="5">The sequence shown here is derived from an EMBL/GenBank/DDBJ whole genome shotgun (WGS) entry which is preliminary data.</text>
</comment>
<gene>
    <name evidence="5" type="ORF">PRZ48_007004</name>
</gene>
<feature type="compositionally biased region" description="Pro residues" evidence="4">
    <location>
        <begin position="139"/>
        <end position="150"/>
    </location>
</feature>
<feature type="region of interest" description="Disordered" evidence="4">
    <location>
        <begin position="1"/>
        <end position="152"/>
    </location>
</feature>
<proteinExistence type="inferred from homology"/>
<feature type="compositionally biased region" description="Polar residues" evidence="4">
    <location>
        <begin position="118"/>
        <end position="131"/>
    </location>
</feature>
<evidence type="ECO:0000256" key="2">
    <source>
        <dbReference type="ARBA" id="ARBA00022763"/>
    </source>
</evidence>
<dbReference type="InterPro" id="IPR010760">
    <property type="entry name" value="DNA-repair_Swi5"/>
</dbReference>
<dbReference type="Proteomes" id="UP001305779">
    <property type="component" value="Unassembled WGS sequence"/>
</dbReference>
<reference evidence="5 6" key="1">
    <citation type="journal article" date="2023" name="G3 (Bethesda)">
        <title>A chromosome-level genome assembly of Zasmidium syzygii isolated from banana leaves.</title>
        <authorList>
            <person name="van Westerhoven A.C."/>
            <person name="Mehrabi R."/>
            <person name="Talebi R."/>
            <person name="Steentjes M.B.F."/>
            <person name="Corcolon B."/>
            <person name="Chong P.A."/>
            <person name="Kema G.H.J."/>
            <person name="Seidl M.F."/>
        </authorList>
    </citation>
    <scope>NUCLEOTIDE SEQUENCE [LARGE SCALE GENOMIC DNA]</scope>
    <source>
        <strain evidence="5 6">P124</strain>
    </source>
</reference>
<dbReference type="PANTHER" id="PTHR28529">
    <property type="entry name" value="DNA REPAIR PROTEIN SWI5 HOMOLOG"/>
    <property type="match status" value="1"/>
</dbReference>
<evidence type="ECO:0000313" key="6">
    <source>
        <dbReference type="Proteomes" id="UP001305779"/>
    </source>
</evidence>
<evidence type="ECO:0000256" key="3">
    <source>
        <dbReference type="ARBA" id="ARBA00023204"/>
    </source>
</evidence>
<evidence type="ECO:0008006" key="7">
    <source>
        <dbReference type="Google" id="ProtNLM"/>
    </source>
</evidence>
<keyword evidence="6" id="KW-1185">Reference proteome</keyword>
<keyword evidence="3" id="KW-0234">DNA repair</keyword>
<evidence type="ECO:0000313" key="5">
    <source>
        <dbReference type="EMBL" id="KAK4501197.1"/>
    </source>
</evidence>
<feature type="compositionally biased region" description="Polar residues" evidence="4">
    <location>
        <begin position="30"/>
        <end position="39"/>
    </location>
</feature>
<dbReference type="PANTHER" id="PTHR28529:SF2">
    <property type="entry name" value="DNA REPAIR PROTEIN SWI5 HOMOLOG"/>
    <property type="match status" value="1"/>
</dbReference>
<accession>A0ABR0EI52</accession>
<sequence>MSSQELPQAQRDVEMQQVDAAPQEDAIQQEGITSTTTSSKMEEAGTRTGQADNIATAAETKDVPFSEPAVPSSDAVLPSSPSPVKQLLETAKDTNTPEPTSKKRPADDIDSIAHATATEASSSMADQSNDVPSTTTNDPNPPPAEPPNPALAPLQTKLSNLRTHLTTLQNQHTTAITTSTLPSGLPLPETWTPAQKQTAALQTANAVIKEHIALLHSYNEIKDVGMGLMGLVAEKRGCRVKEVMGEFGVGEKD</sequence>
<dbReference type="Gene3D" id="1.20.5.170">
    <property type="match status" value="1"/>
</dbReference>
<dbReference type="Pfam" id="PF07061">
    <property type="entry name" value="Swi5"/>
    <property type="match status" value="1"/>
</dbReference>
<evidence type="ECO:0000256" key="4">
    <source>
        <dbReference type="SAM" id="MobiDB-lite"/>
    </source>
</evidence>
<comment type="similarity">
    <text evidence="1">Belongs to the SWI5/SAE3 family.</text>
</comment>
<name>A0ABR0EI52_ZASCE</name>
<evidence type="ECO:0000256" key="1">
    <source>
        <dbReference type="ARBA" id="ARBA00008060"/>
    </source>
</evidence>
<dbReference type="EMBL" id="JAXOVC010000005">
    <property type="protein sequence ID" value="KAK4501197.1"/>
    <property type="molecule type" value="Genomic_DNA"/>
</dbReference>
<protein>
    <recommendedName>
        <fullName evidence="7">Swi5-domain-containing protein</fullName>
    </recommendedName>
</protein>
<organism evidence="5 6">
    <name type="scientific">Zasmidium cellare</name>
    <name type="common">Wine cellar mold</name>
    <name type="synonym">Racodium cellare</name>
    <dbReference type="NCBI Taxonomy" id="395010"/>
    <lineage>
        <taxon>Eukaryota</taxon>
        <taxon>Fungi</taxon>
        <taxon>Dikarya</taxon>
        <taxon>Ascomycota</taxon>
        <taxon>Pezizomycotina</taxon>
        <taxon>Dothideomycetes</taxon>
        <taxon>Dothideomycetidae</taxon>
        <taxon>Mycosphaerellales</taxon>
        <taxon>Mycosphaerellaceae</taxon>
        <taxon>Zasmidium</taxon>
    </lineage>
</organism>